<gene>
    <name evidence="1" type="ORF">ACFQJ7_04900</name>
</gene>
<dbReference type="RefSeq" id="WP_267636370.1">
    <property type="nucleotide sequence ID" value="NZ_JAODIY010000004.1"/>
</dbReference>
<evidence type="ECO:0008006" key="3">
    <source>
        <dbReference type="Google" id="ProtNLM"/>
    </source>
</evidence>
<comment type="caution">
    <text evidence="1">The sequence shown here is derived from an EMBL/GenBank/DDBJ whole genome shotgun (WGS) entry which is preliminary data.</text>
</comment>
<organism evidence="1 2">
    <name type="scientific">Halovenus rubra</name>
    <dbReference type="NCBI Taxonomy" id="869890"/>
    <lineage>
        <taxon>Archaea</taxon>
        <taxon>Methanobacteriati</taxon>
        <taxon>Methanobacteriota</taxon>
        <taxon>Stenosarchaea group</taxon>
        <taxon>Halobacteria</taxon>
        <taxon>Halobacteriales</taxon>
        <taxon>Haloarculaceae</taxon>
        <taxon>Halovenus</taxon>
    </lineage>
</organism>
<evidence type="ECO:0000313" key="2">
    <source>
        <dbReference type="Proteomes" id="UP001596414"/>
    </source>
</evidence>
<dbReference type="EMBL" id="JBHSZQ010000004">
    <property type="protein sequence ID" value="MFC7125377.1"/>
    <property type="molecule type" value="Genomic_DNA"/>
</dbReference>
<dbReference type="Proteomes" id="UP001596414">
    <property type="component" value="Unassembled WGS sequence"/>
</dbReference>
<reference evidence="1 2" key="1">
    <citation type="journal article" date="2014" name="Int. J. Syst. Evol. Microbiol.">
        <title>Complete genome sequence of Corynebacterium casei LMG S-19264T (=DSM 44701T), isolated from a smear-ripened cheese.</title>
        <authorList>
            <consortium name="US DOE Joint Genome Institute (JGI-PGF)"/>
            <person name="Walter F."/>
            <person name="Albersmeier A."/>
            <person name="Kalinowski J."/>
            <person name="Ruckert C."/>
        </authorList>
    </citation>
    <scope>NUCLEOTIDE SEQUENCE [LARGE SCALE GENOMIC DNA]</scope>
    <source>
        <strain evidence="1 2">CGMCC 4.7215</strain>
    </source>
</reference>
<protein>
    <recommendedName>
        <fullName evidence="3">CRISPR-associated exonuclease Cas4</fullName>
    </recommendedName>
</protein>
<proteinExistence type="predicted"/>
<dbReference type="AlphaFoldDB" id="A0ABD5X323"/>
<sequence length="219" mass="24558">MNSFRAVETAAYCPRKLYYRQQSTNNEQTPPEVQQRRTLAFEYDQLLAERAALEDASIEVTPTQYRSNLGCVRARLGCWDELVNPSRRNVYIRGQDCHGIVHKILDTESPTLSLVFTGRPAECGVWESQSVRLVAAAKALSWELERSVERAFAEYPAYGLVREIDVDSRRTATYRSALRTAKAIDGPPAKAKNRSKCSACEYQEDCGVKTRSLGSLLGG</sequence>
<accession>A0ABD5X323</accession>
<name>A0ABD5X323_9EURY</name>
<evidence type="ECO:0000313" key="1">
    <source>
        <dbReference type="EMBL" id="MFC7125377.1"/>
    </source>
</evidence>